<organism evidence="3 4">
    <name type="scientific">Pseudidiomarina maritima</name>
    <dbReference type="NCBI Taxonomy" id="519453"/>
    <lineage>
        <taxon>Bacteria</taxon>
        <taxon>Pseudomonadati</taxon>
        <taxon>Pseudomonadota</taxon>
        <taxon>Gammaproteobacteria</taxon>
        <taxon>Alteromonadales</taxon>
        <taxon>Idiomarinaceae</taxon>
        <taxon>Pseudidiomarina</taxon>
    </lineage>
</organism>
<dbReference type="PROSITE" id="PS51257">
    <property type="entry name" value="PROKAR_LIPOPROTEIN"/>
    <property type="match status" value="1"/>
</dbReference>
<evidence type="ECO:0000259" key="2">
    <source>
        <dbReference type="Pfam" id="PF02911"/>
    </source>
</evidence>
<dbReference type="Pfam" id="PF02911">
    <property type="entry name" value="Formyl_trans_C"/>
    <property type="match status" value="1"/>
</dbReference>
<reference evidence="3 4" key="1">
    <citation type="submission" date="2018-05" db="EMBL/GenBank/DDBJ databases">
        <title>Freshwater and sediment microbial communities from various areas in North America, analyzing microbe dynamics in response to fracking.</title>
        <authorList>
            <person name="Lamendella R."/>
        </authorList>
    </citation>
    <scope>NUCLEOTIDE SEQUENCE [LARGE SCALE GENOMIC DNA]</scope>
    <source>
        <strain evidence="3 4">125B1</strain>
    </source>
</reference>
<evidence type="ECO:0000313" key="4">
    <source>
        <dbReference type="Proteomes" id="UP000246964"/>
    </source>
</evidence>
<dbReference type="EMBL" id="QGTT01000029">
    <property type="protein sequence ID" value="PWW06852.1"/>
    <property type="molecule type" value="Genomic_DNA"/>
</dbReference>
<keyword evidence="3" id="KW-0808">Transferase</keyword>
<dbReference type="PANTHER" id="PTHR11138:SF5">
    <property type="entry name" value="METHIONYL-TRNA FORMYLTRANSFERASE, MITOCHONDRIAL"/>
    <property type="match status" value="1"/>
</dbReference>
<comment type="caution">
    <text evidence="3">The sequence shown here is derived from an EMBL/GenBank/DDBJ whole genome shotgun (WGS) entry which is preliminary data.</text>
</comment>
<dbReference type="Gene3D" id="3.40.50.12230">
    <property type="match status" value="1"/>
</dbReference>
<dbReference type="GO" id="GO:0005829">
    <property type="term" value="C:cytosol"/>
    <property type="evidence" value="ECO:0007669"/>
    <property type="project" value="TreeGrafter"/>
</dbReference>
<dbReference type="GO" id="GO:0004479">
    <property type="term" value="F:methionyl-tRNA formyltransferase activity"/>
    <property type="evidence" value="ECO:0007669"/>
    <property type="project" value="TreeGrafter"/>
</dbReference>
<dbReference type="SUPFAM" id="SSF53328">
    <property type="entry name" value="Formyltransferase"/>
    <property type="match status" value="1"/>
</dbReference>
<sequence length="275" mass="30247">MIRIGFVTCVQLGLSCMEALYEAGGQLSFAMTLEDDQAVNKSGRVYLDEFCAERDIPLQKSRHVNNQDVIDAIGEYQLDWLFIIGWSQIASSQVLNAPKRGVLGMHPTLLPTGRGRAAIPWAILKGLDKTGVTLFKLDTGVDTGPIVDQVEIPLSTSTDAGMLYDLVDEAHVALMKKVVPALMADELVLREQVDRLATEWPGRKPEDGEINLSGSVYDAERLVRAVTRPYPGAFALVDGKRYVIWRAEISDIDDGSFGLQFADGFLKALEYEVVA</sequence>
<dbReference type="CDD" id="cd08651">
    <property type="entry name" value="FMT_core_like_4"/>
    <property type="match status" value="1"/>
</dbReference>
<gene>
    <name evidence="3" type="ORF">DET45_1294</name>
</gene>
<feature type="domain" description="Formyl transferase N-terminal" evidence="1">
    <location>
        <begin position="60"/>
        <end position="178"/>
    </location>
</feature>
<dbReference type="Proteomes" id="UP000246964">
    <property type="component" value="Unassembled WGS sequence"/>
</dbReference>
<name>A0A317PZ22_9GAMM</name>
<feature type="domain" description="Formyl transferase C-terminal" evidence="2">
    <location>
        <begin position="204"/>
        <end position="253"/>
    </location>
</feature>
<evidence type="ECO:0000313" key="3">
    <source>
        <dbReference type="EMBL" id="PWW06852.1"/>
    </source>
</evidence>
<dbReference type="InterPro" id="IPR036477">
    <property type="entry name" value="Formyl_transf_N_sf"/>
</dbReference>
<protein>
    <submittedName>
        <fullName evidence="3">Methionyl-tRNA formyltransferase</fullName>
    </submittedName>
</protein>
<dbReference type="AlphaFoldDB" id="A0A317PZ22"/>
<evidence type="ECO:0000259" key="1">
    <source>
        <dbReference type="Pfam" id="PF00551"/>
    </source>
</evidence>
<dbReference type="Pfam" id="PF00551">
    <property type="entry name" value="Formyl_trans_N"/>
    <property type="match status" value="1"/>
</dbReference>
<accession>A0A317PZ22</accession>
<dbReference type="InterPro" id="IPR011034">
    <property type="entry name" value="Formyl_transferase-like_C_sf"/>
</dbReference>
<dbReference type="InterPro" id="IPR002376">
    <property type="entry name" value="Formyl_transf_N"/>
</dbReference>
<dbReference type="SUPFAM" id="SSF50486">
    <property type="entry name" value="FMT C-terminal domain-like"/>
    <property type="match status" value="1"/>
</dbReference>
<dbReference type="PANTHER" id="PTHR11138">
    <property type="entry name" value="METHIONYL-TRNA FORMYLTRANSFERASE"/>
    <property type="match status" value="1"/>
</dbReference>
<keyword evidence="4" id="KW-1185">Reference proteome</keyword>
<proteinExistence type="predicted"/>
<dbReference type="InterPro" id="IPR005793">
    <property type="entry name" value="Formyl_trans_C"/>
</dbReference>